<dbReference type="EMBL" id="JBFOLK010000012">
    <property type="protein sequence ID" value="KAL2471908.1"/>
    <property type="molecule type" value="Genomic_DNA"/>
</dbReference>
<evidence type="ECO:0000313" key="3">
    <source>
        <dbReference type="Proteomes" id="UP001604336"/>
    </source>
</evidence>
<name>A0ABD1Q8I1_9LAMI</name>
<proteinExistence type="predicted"/>
<accession>A0ABD1Q8I1</accession>
<evidence type="ECO:0000256" key="1">
    <source>
        <dbReference type="SAM" id="MobiDB-lite"/>
    </source>
</evidence>
<protein>
    <submittedName>
        <fullName evidence="2">Uncharacterized protein</fullName>
    </submittedName>
</protein>
<gene>
    <name evidence="2" type="ORF">Adt_40044</name>
</gene>
<feature type="region of interest" description="Disordered" evidence="1">
    <location>
        <begin position="91"/>
        <end position="115"/>
    </location>
</feature>
<sequence>MFQQYMQKTDKVLERLDTNCQNQQASIRKIETQIDLLAMQLLDRKLGTLLSNTVTNLKEKVDAIITRSGVQLPEIHMKMQEKKDKQLAIEEEEAGKQDAKSKEEEYVKKREVDPK</sequence>
<reference evidence="3" key="1">
    <citation type="submission" date="2024-07" db="EMBL/GenBank/DDBJ databases">
        <title>Two chromosome-level genome assemblies of Korean endemic species Abeliophyllum distichum and Forsythia ovata (Oleaceae).</title>
        <authorList>
            <person name="Jang H."/>
        </authorList>
    </citation>
    <scope>NUCLEOTIDE SEQUENCE [LARGE SCALE GENOMIC DNA]</scope>
</reference>
<evidence type="ECO:0000313" key="2">
    <source>
        <dbReference type="EMBL" id="KAL2471908.1"/>
    </source>
</evidence>
<dbReference type="AlphaFoldDB" id="A0ABD1Q8I1"/>
<dbReference type="Proteomes" id="UP001604336">
    <property type="component" value="Unassembled WGS sequence"/>
</dbReference>
<comment type="caution">
    <text evidence="2">The sequence shown here is derived from an EMBL/GenBank/DDBJ whole genome shotgun (WGS) entry which is preliminary data.</text>
</comment>
<organism evidence="2 3">
    <name type="scientific">Abeliophyllum distichum</name>
    <dbReference type="NCBI Taxonomy" id="126358"/>
    <lineage>
        <taxon>Eukaryota</taxon>
        <taxon>Viridiplantae</taxon>
        <taxon>Streptophyta</taxon>
        <taxon>Embryophyta</taxon>
        <taxon>Tracheophyta</taxon>
        <taxon>Spermatophyta</taxon>
        <taxon>Magnoliopsida</taxon>
        <taxon>eudicotyledons</taxon>
        <taxon>Gunneridae</taxon>
        <taxon>Pentapetalae</taxon>
        <taxon>asterids</taxon>
        <taxon>lamiids</taxon>
        <taxon>Lamiales</taxon>
        <taxon>Oleaceae</taxon>
        <taxon>Forsythieae</taxon>
        <taxon>Abeliophyllum</taxon>
    </lineage>
</organism>
<keyword evidence="3" id="KW-1185">Reference proteome</keyword>